<dbReference type="AlphaFoldDB" id="A0A1L8ZBF5"/>
<dbReference type="EMBL" id="JNBW01000241">
    <property type="protein sequence ID" value="OJH15075.1"/>
    <property type="molecule type" value="Genomic_DNA"/>
</dbReference>
<proteinExistence type="predicted"/>
<reference evidence="1" key="1">
    <citation type="journal article" date="2015" name="Microbiology">
        <title>Similarities in murine infection and immune response to Borrelia bissettii and Borrelia burgdorferi sensu stricto.</title>
        <authorList>
            <person name="Leydet B.F.Jr."/>
            <person name="Liang F.T."/>
        </authorList>
    </citation>
    <scope>NUCLEOTIDE SEQUENCE [LARGE SCALE GENOMIC DNA]</scope>
    <source>
        <strain evidence="1">CO275</strain>
    </source>
</reference>
<reference evidence="1" key="2">
    <citation type="submission" date="2015-07" db="EMBL/GenBank/DDBJ databases">
        <authorList>
            <person name="Noorani M."/>
        </authorList>
    </citation>
    <scope>NUCLEOTIDE SEQUENCE</scope>
    <source>
        <strain evidence="1">CO275</strain>
    </source>
</reference>
<organism evidence="1">
    <name type="scientific">Borrelia bissettiae</name>
    <name type="common">Borreliella bissettiae</name>
    <dbReference type="NCBI Taxonomy" id="64897"/>
    <lineage>
        <taxon>Bacteria</taxon>
        <taxon>Pseudomonadati</taxon>
        <taxon>Spirochaetota</taxon>
        <taxon>Spirochaetia</taxon>
        <taxon>Spirochaetales</taxon>
        <taxon>Borreliaceae</taxon>
        <taxon>Borreliella</taxon>
    </lineage>
</organism>
<accession>A0A1L8ZBF5</accession>
<protein>
    <submittedName>
        <fullName evidence="1">Uncharacterized protein</fullName>
    </submittedName>
</protein>
<comment type="caution">
    <text evidence="1">The sequence shown here is derived from an EMBL/GenBank/DDBJ whole genome shotgun (WGS) entry which is preliminary data.</text>
</comment>
<name>A0A1L8ZBF5_BORBI</name>
<evidence type="ECO:0000313" key="1">
    <source>
        <dbReference type="EMBL" id="OJH15075.1"/>
    </source>
</evidence>
<sequence length="98" mass="10956">MDNDNNGFFDVNDCLATLFHKLEAFDESARHIYSNLSKSIPKLIEKISKDSKDLSFSIDLISNLDLDNDASLNNFIAKIIGALDDFVAYFNSSTTSLE</sequence>
<gene>
    <name evidence="1" type="ORF">ER70_04835</name>
</gene>
<feature type="non-terminal residue" evidence="1">
    <location>
        <position position="98"/>
    </location>
</feature>